<keyword evidence="3" id="KW-1185">Reference proteome</keyword>
<evidence type="ECO:0000313" key="2">
    <source>
        <dbReference type="EMBL" id="ABB57586.1"/>
    </source>
</evidence>
<dbReference type="OrthoDB" id="532859at2"/>
<name>Q31MY3_SYNE7</name>
<sequence length="192" mass="21306">MQTRSWTSAAIALGLCLGVGWSAPVFSLTPSQRQQLKSLGIPVVIPKAIPTGFQVKNVSVKPCPAQSSRNSRGVCRFGPDYEILYRNSQGACFTMVAVGGGIGGVDQTYGYEVAVPLFRERVMLWFGDLNTNTPYRTPTEQQRQQSQSNLRSDWLGKGPFYGVSYVQREPQCRRGISPKQAEQVLRSLQFLR</sequence>
<evidence type="ECO:0000313" key="3">
    <source>
        <dbReference type="Proteomes" id="UP000889800"/>
    </source>
</evidence>
<dbReference type="AlphaFoldDB" id="Q31MY3"/>
<proteinExistence type="predicted"/>
<dbReference type="RefSeq" id="WP_011378080.1">
    <property type="nucleotide sequence ID" value="NC_007604.1"/>
</dbReference>
<dbReference type="KEGG" id="syf:Synpcc7942_1556"/>
<gene>
    <name evidence="2" type="ordered locus">Synpcc7942_1556</name>
</gene>
<dbReference type="GeneID" id="72430413"/>
<protein>
    <submittedName>
        <fullName evidence="2">Uncharacterized protein</fullName>
    </submittedName>
</protein>
<evidence type="ECO:0000256" key="1">
    <source>
        <dbReference type="SAM" id="MobiDB-lite"/>
    </source>
</evidence>
<dbReference type="eggNOG" id="ENOG5033AI5">
    <property type="taxonomic scope" value="Bacteria"/>
</dbReference>
<dbReference type="EMBL" id="CP000100">
    <property type="protein sequence ID" value="ABB57586.1"/>
    <property type="molecule type" value="Genomic_DNA"/>
</dbReference>
<feature type="region of interest" description="Disordered" evidence="1">
    <location>
        <begin position="135"/>
        <end position="155"/>
    </location>
</feature>
<accession>Q31MY3</accession>
<dbReference type="PaxDb" id="1140-Synpcc7942_1556"/>
<dbReference type="HOGENOM" id="CLU_1414534_0_0_3"/>
<dbReference type="BioCyc" id="SYNEL:SYNPCC7942_1556-MONOMER"/>
<reference evidence="3" key="1">
    <citation type="submission" date="2005-08" db="EMBL/GenBank/DDBJ databases">
        <title>Complete sequence of chromosome 1 of Synechococcus elongatus PCC 7942.</title>
        <authorList>
            <consortium name="US DOE Joint Genome Institute"/>
            <person name="Copeland A."/>
            <person name="Lucas S."/>
            <person name="Lapidus A."/>
            <person name="Barry K."/>
            <person name="Detter J.C."/>
            <person name="Glavina T."/>
            <person name="Hammon N."/>
            <person name="Israni S."/>
            <person name="Pitluck S."/>
            <person name="Schmutz J."/>
            <person name="Larimer F."/>
            <person name="Land M."/>
            <person name="Kyrpides N."/>
            <person name="Lykidis A."/>
            <person name="Richardson P."/>
        </authorList>
    </citation>
    <scope>NUCLEOTIDE SEQUENCE [LARGE SCALE GENOMIC DNA]</scope>
    <source>
        <strain evidence="3">ATCC 33912 / PCC 7942 / FACHB-805</strain>
    </source>
</reference>
<organism evidence="2 3">
    <name type="scientific">Synechococcus elongatus (strain ATCC 33912 / PCC 7942 / FACHB-805)</name>
    <name type="common">Anacystis nidulans R2</name>
    <dbReference type="NCBI Taxonomy" id="1140"/>
    <lineage>
        <taxon>Bacteria</taxon>
        <taxon>Bacillati</taxon>
        <taxon>Cyanobacteriota</taxon>
        <taxon>Cyanophyceae</taxon>
        <taxon>Synechococcales</taxon>
        <taxon>Synechococcaceae</taxon>
        <taxon>Synechococcus</taxon>
    </lineage>
</organism>
<dbReference type="Proteomes" id="UP000889800">
    <property type="component" value="Chromosome"/>
</dbReference>